<evidence type="ECO:0000313" key="1">
    <source>
        <dbReference type="EMBL" id="QAA82732.1"/>
    </source>
</evidence>
<sequence length="124" mass="14437">MDDESEIVLREIRLLIKDSCDFVMEPNEEFKNFHKSFLKFSFGVLDVEINYATKSISTWNSKPLTGSTIDLRNFGDALLEKLNYVDLEETLLGCVEQGVFNERFYKHLLSDFDRINDENDIKTA</sequence>
<protein>
    <submittedName>
        <fullName evidence="1">Uncharacterized protein</fullName>
    </submittedName>
</protein>
<dbReference type="RefSeq" id="WP_128251097.1">
    <property type="nucleotide sequence ID" value="NZ_CP034951.1"/>
</dbReference>
<dbReference type="EMBL" id="CP034951">
    <property type="protein sequence ID" value="QAA82732.1"/>
    <property type="molecule type" value="Genomic_DNA"/>
</dbReference>
<gene>
    <name evidence="1" type="ORF">EI546_13825</name>
</gene>
<name>A0A410G635_9FLAO</name>
<dbReference type="KEGG" id="aev:EI546_13825"/>
<dbReference type="OrthoDB" id="1449068at2"/>
<evidence type="ECO:0000313" key="2">
    <source>
        <dbReference type="Proteomes" id="UP000285517"/>
    </source>
</evidence>
<proteinExistence type="predicted"/>
<reference evidence="1 2" key="1">
    <citation type="submission" date="2019-01" db="EMBL/GenBank/DDBJ databases">
        <title>Complete genome sequencing of Aequorivita sp. H23M31.</title>
        <authorList>
            <person name="Bae J.-W."/>
        </authorList>
    </citation>
    <scope>NUCLEOTIDE SEQUENCE [LARGE SCALE GENOMIC DNA]</scope>
    <source>
        <strain evidence="1 2">H23M31</strain>
    </source>
</reference>
<organism evidence="1 2">
    <name type="scientific">Aequorivita ciconiae</name>
    <dbReference type="NCBI Taxonomy" id="2494375"/>
    <lineage>
        <taxon>Bacteria</taxon>
        <taxon>Pseudomonadati</taxon>
        <taxon>Bacteroidota</taxon>
        <taxon>Flavobacteriia</taxon>
        <taxon>Flavobacteriales</taxon>
        <taxon>Flavobacteriaceae</taxon>
        <taxon>Aequorivita</taxon>
    </lineage>
</organism>
<dbReference type="AlphaFoldDB" id="A0A410G635"/>
<keyword evidence="2" id="KW-1185">Reference proteome</keyword>
<accession>A0A410G635</accession>
<dbReference type="Proteomes" id="UP000285517">
    <property type="component" value="Chromosome"/>
</dbReference>